<proteinExistence type="predicted"/>
<evidence type="ECO:0000256" key="4">
    <source>
        <dbReference type="SAM" id="Phobius"/>
    </source>
</evidence>
<evidence type="ECO:0000313" key="6">
    <source>
        <dbReference type="Proteomes" id="UP001157006"/>
    </source>
</evidence>
<feature type="compositionally biased region" description="Low complexity" evidence="3">
    <location>
        <begin position="1"/>
        <end position="13"/>
    </location>
</feature>
<evidence type="ECO:0000256" key="2">
    <source>
        <dbReference type="ARBA" id="ARBA00023136"/>
    </source>
</evidence>
<dbReference type="GO" id="GO:0005886">
    <property type="term" value="C:plasma membrane"/>
    <property type="evidence" value="ECO:0007669"/>
    <property type="project" value="TreeGrafter"/>
</dbReference>
<keyword evidence="2 4" id="KW-0472">Membrane</keyword>
<feature type="transmembrane region" description="Helical" evidence="4">
    <location>
        <begin position="58"/>
        <end position="87"/>
    </location>
</feature>
<dbReference type="GO" id="GO:0098542">
    <property type="term" value="P:defense response to other organism"/>
    <property type="evidence" value="ECO:0007669"/>
    <property type="project" value="InterPro"/>
</dbReference>
<evidence type="ECO:0000256" key="3">
    <source>
        <dbReference type="SAM" id="MobiDB-lite"/>
    </source>
</evidence>
<organism evidence="5 6">
    <name type="scientific">Vicia faba</name>
    <name type="common">Broad bean</name>
    <name type="synonym">Faba vulgaris</name>
    <dbReference type="NCBI Taxonomy" id="3906"/>
    <lineage>
        <taxon>Eukaryota</taxon>
        <taxon>Viridiplantae</taxon>
        <taxon>Streptophyta</taxon>
        <taxon>Embryophyta</taxon>
        <taxon>Tracheophyta</taxon>
        <taxon>Spermatophyta</taxon>
        <taxon>Magnoliopsida</taxon>
        <taxon>eudicotyledons</taxon>
        <taxon>Gunneridae</taxon>
        <taxon>Pentapetalae</taxon>
        <taxon>rosids</taxon>
        <taxon>fabids</taxon>
        <taxon>Fabales</taxon>
        <taxon>Fabaceae</taxon>
        <taxon>Papilionoideae</taxon>
        <taxon>50 kb inversion clade</taxon>
        <taxon>NPAAA clade</taxon>
        <taxon>Hologalegina</taxon>
        <taxon>IRL clade</taxon>
        <taxon>Fabeae</taxon>
        <taxon>Vicia</taxon>
    </lineage>
</organism>
<gene>
    <name evidence="5" type="ORF">VFH_I282960</name>
</gene>
<reference evidence="5 6" key="1">
    <citation type="submission" date="2023-01" db="EMBL/GenBank/DDBJ databases">
        <authorList>
            <person name="Kreplak J."/>
        </authorList>
    </citation>
    <scope>NUCLEOTIDE SEQUENCE [LARGE SCALE GENOMIC DNA]</scope>
</reference>
<evidence type="ECO:0000313" key="5">
    <source>
        <dbReference type="EMBL" id="CAI8587078.1"/>
    </source>
</evidence>
<evidence type="ECO:0008006" key="7">
    <source>
        <dbReference type="Google" id="ProtNLM"/>
    </source>
</evidence>
<dbReference type="EMBL" id="OX451736">
    <property type="protein sequence ID" value="CAI8587078.1"/>
    <property type="molecule type" value="Genomic_DNA"/>
</dbReference>
<dbReference type="PANTHER" id="PTHR31234">
    <property type="entry name" value="LATE EMBRYOGENESIS ABUNDANT (LEA) HYDROXYPROLINE-RICH GLYCOPROTEIN FAMILY"/>
    <property type="match status" value="1"/>
</dbReference>
<dbReference type="InterPro" id="IPR044839">
    <property type="entry name" value="NDR1-like"/>
</dbReference>
<feature type="region of interest" description="Disordered" evidence="3">
    <location>
        <begin position="1"/>
        <end position="22"/>
    </location>
</feature>
<keyword evidence="4" id="KW-0812">Transmembrane</keyword>
<name>A0AAV0YPC1_VICFA</name>
<keyword evidence="4" id="KW-1133">Transmembrane helix</keyword>
<evidence type="ECO:0000256" key="1">
    <source>
        <dbReference type="ARBA" id="ARBA00004370"/>
    </source>
</evidence>
<dbReference type="AlphaFoldDB" id="A0AAV0YPC1"/>
<sequence length="242" mass="27511">MISNNISSPSPSNQTNIQISPEQTTISKTPKNYLPFRTRSSRKLAILKVDEHQKTKPIVWFAAILCFIFSLMLIFFGIATLICYLALKPSNPSFDIPNASLNLVYFDSKPYLNGEFTLLTNFSNPNRRVHVKFESLHIELFFTNRLISSQSINPFTQKPRETRLQAVKFMSSLLFVAQEVGVKLVEEVQSSNRLSYHAKGTFKVKVKMGIIHLSFWLHSFCQMEMTGPPAGSLVARQCVTTR</sequence>
<comment type="subcellular location">
    <subcellularLocation>
        <location evidence="1">Membrane</location>
    </subcellularLocation>
</comment>
<accession>A0AAV0YPC1</accession>
<protein>
    <recommendedName>
        <fullName evidence="7">Late embryogenesis abundant protein LEA-2 subgroup domain-containing protein</fullName>
    </recommendedName>
</protein>
<keyword evidence="6" id="KW-1185">Reference proteome</keyword>
<dbReference type="Proteomes" id="UP001157006">
    <property type="component" value="Chromosome 1L"/>
</dbReference>
<dbReference type="PANTHER" id="PTHR31234:SF42">
    <property type="entry name" value="LATE EMBRYOGENESIS ABUNDANT (LEA) HYDROXYPROLINE-RICH GLYCOPROTEIN FAMILY"/>
    <property type="match status" value="1"/>
</dbReference>